<feature type="region of interest" description="Disordered" evidence="1">
    <location>
        <begin position="1"/>
        <end position="129"/>
    </location>
</feature>
<proteinExistence type="predicted"/>
<evidence type="ECO:0000313" key="3">
    <source>
        <dbReference type="Proteomes" id="UP001189429"/>
    </source>
</evidence>
<feature type="non-terminal residue" evidence="2">
    <location>
        <position position="208"/>
    </location>
</feature>
<evidence type="ECO:0000256" key="1">
    <source>
        <dbReference type="SAM" id="MobiDB-lite"/>
    </source>
</evidence>
<dbReference type="EMBL" id="CAUYUJ010010148">
    <property type="protein sequence ID" value="CAK0828682.1"/>
    <property type="molecule type" value="Genomic_DNA"/>
</dbReference>
<feature type="compositionally biased region" description="Low complexity" evidence="1">
    <location>
        <begin position="11"/>
        <end position="59"/>
    </location>
</feature>
<dbReference type="PROSITE" id="PS50096">
    <property type="entry name" value="IQ"/>
    <property type="match status" value="1"/>
</dbReference>
<evidence type="ECO:0000313" key="2">
    <source>
        <dbReference type="EMBL" id="CAK0828682.1"/>
    </source>
</evidence>
<feature type="compositionally biased region" description="Basic residues" evidence="1">
    <location>
        <begin position="60"/>
        <end position="83"/>
    </location>
</feature>
<feature type="region of interest" description="Disordered" evidence="1">
    <location>
        <begin position="167"/>
        <end position="208"/>
    </location>
</feature>
<protein>
    <submittedName>
        <fullName evidence="2">Uncharacterized protein</fullName>
    </submittedName>
</protein>
<feature type="compositionally biased region" description="Basic and acidic residues" evidence="1">
    <location>
        <begin position="171"/>
        <end position="180"/>
    </location>
</feature>
<dbReference type="Proteomes" id="UP001189429">
    <property type="component" value="Unassembled WGS sequence"/>
</dbReference>
<organism evidence="2 3">
    <name type="scientific">Prorocentrum cordatum</name>
    <dbReference type="NCBI Taxonomy" id="2364126"/>
    <lineage>
        <taxon>Eukaryota</taxon>
        <taxon>Sar</taxon>
        <taxon>Alveolata</taxon>
        <taxon>Dinophyceae</taxon>
        <taxon>Prorocentrales</taxon>
        <taxon>Prorocentraceae</taxon>
        <taxon>Prorocentrum</taxon>
    </lineage>
</organism>
<reference evidence="2" key="1">
    <citation type="submission" date="2023-10" db="EMBL/GenBank/DDBJ databases">
        <authorList>
            <person name="Chen Y."/>
            <person name="Shah S."/>
            <person name="Dougan E. K."/>
            <person name="Thang M."/>
            <person name="Chan C."/>
        </authorList>
    </citation>
    <scope>NUCLEOTIDE SEQUENCE [LARGE SCALE GENOMIC DNA]</scope>
</reference>
<feature type="non-terminal residue" evidence="2">
    <location>
        <position position="1"/>
    </location>
</feature>
<name>A0ABN9S9U6_9DINO</name>
<keyword evidence="3" id="KW-1185">Reference proteome</keyword>
<comment type="caution">
    <text evidence="2">The sequence shown here is derived from an EMBL/GenBank/DDBJ whole genome shotgun (WGS) entry which is preliminary data.</text>
</comment>
<accession>A0ABN9S9U6</accession>
<gene>
    <name evidence="2" type="ORF">PCOR1329_LOCUS27843</name>
</gene>
<sequence>AGRGRPVADTAAGRPSSGGVAAAAAAAASRPRSGGAAAAAAPAAARDPAAAASRRQPPGLRRRRRCRRGGRAPLVGRRRRASRGRGAGGAYAARRAEAAASLLPSRTPSAPRGAAGQAAGGCGNPRSEQVPRACCAPAIFYIAMQEQRVQAAATIQRQFRGRRARCQSLREAQELQRRQEAGPPAGGRSRPSAGHGAPVRGRGFALQP</sequence>